<comment type="caution">
    <text evidence="2">The sequence shown here is derived from an EMBL/GenBank/DDBJ whole genome shotgun (WGS) entry which is preliminary data.</text>
</comment>
<evidence type="ECO:0000313" key="2">
    <source>
        <dbReference type="EMBL" id="GLK77989.1"/>
    </source>
</evidence>
<proteinExistence type="predicted"/>
<dbReference type="EMBL" id="BSFK01000016">
    <property type="protein sequence ID" value="GLK77989.1"/>
    <property type="molecule type" value="Genomic_DNA"/>
</dbReference>
<sequence>MTDSPHLTPIPEPRRSELIAHAQRLADGYTLAQGPVRPASAPQPGHELRDQSQREREVRR</sequence>
<gene>
    <name evidence="2" type="ORF">GCM10008171_32430</name>
</gene>
<dbReference type="RefSeq" id="WP_271205812.1">
    <property type="nucleotide sequence ID" value="NZ_BSFK01000016.1"/>
</dbReference>
<name>A0A9W6JLN4_9HYPH</name>
<protein>
    <submittedName>
        <fullName evidence="2">Uncharacterized protein</fullName>
    </submittedName>
</protein>
<accession>A0A9W6JLN4</accession>
<reference evidence="2" key="1">
    <citation type="journal article" date="2014" name="Int. J. Syst. Evol. Microbiol.">
        <title>Complete genome sequence of Corynebacterium casei LMG S-19264T (=DSM 44701T), isolated from a smear-ripened cheese.</title>
        <authorList>
            <consortium name="US DOE Joint Genome Institute (JGI-PGF)"/>
            <person name="Walter F."/>
            <person name="Albersmeier A."/>
            <person name="Kalinowski J."/>
            <person name="Ruckert C."/>
        </authorList>
    </citation>
    <scope>NUCLEOTIDE SEQUENCE</scope>
    <source>
        <strain evidence="2">VKM B-2555</strain>
    </source>
</reference>
<reference evidence="2" key="2">
    <citation type="submission" date="2023-01" db="EMBL/GenBank/DDBJ databases">
        <authorList>
            <person name="Sun Q."/>
            <person name="Evtushenko L."/>
        </authorList>
    </citation>
    <scope>NUCLEOTIDE SEQUENCE</scope>
    <source>
        <strain evidence="2">VKM B-2555</strain>
    </source>
</reference>
<dbReference type="AlphaFoldDB" id="A0A9W6JLN4"/>
<keyword evidence="3" id="KW-1185">Reference proteome</keyword>
<dbReference type="Proteomes" id="UP001143364">
    <property type="component" value="Unassembled WGS sequence"/>
</dbReference>
<organism evidence="2 3">
    <name type="scientific">Methylopila jiangsuensis</name>
    <dbReference type="NCBI Taxonomy" id="586230"/>
    <lineage>
        <taxon>Bacteria</taxon>
        <taxon>Pseudomonadati</taxon>
        <taxon>Pseudomonadota</taxon>
        <taxon>Alphaproteobacteria</taxon>
        <taxon>Hyphomicrobiales</taxon>
        <taxon>Methylopilaceae</taxon>
        <taxon>Methylopila</taxon>
    </lineage>
</organism>
<evidence type="ECO:0000256" key="1">
    <source>
        <dbReference type="SAM" id="MobiDB-lite"/>
    </source>
</evidence>
<feature type="region of interest" description="Disordered" evidence="1">
    <location>
        <begin position="29"/>
        <end position="60"/>
    </location>
</feature>
<feature type="compositionally biased region" description="Basic and acidic residues" evidence="1">
    <location>
        <begin position="46"/>
        <end position="60"/>
    </location>
</feature>
<evidence type="ECO:0000313" key="3">
    <source>
        <dbReference type="Proteomes" id="UP001143364"/>
    </source>
</evidence>